<reference evidence="11 12" key="1">
    <citation type="submission" date="2015-01" db="EMBL/GenBank/DDBJ databases">
        <title>Evolution of Trichinella species and genotypes.</title>
        <authorList>
            <person name="Korhonen P.K."/>
            <person name="Edoardo P."/>
            <person name="Giuseppe L.R."/>
            <person name="Gasser R.B."/>
        </authorList>
    </citation>
    <scope>NUCLEOTIDE SEQUENCE [LARGE SCALE GENOMIC DNA]</scope>
    <source>
        <strain evidence="9">ISS13</strain>
        <strain evidence="10">ISS176</strain>
    </source>
</reference>
<dbReference type="PROSITE" id="PS51883">
    <property type="entry name" value="OBG"/>
    <property type="match status" value="1"/>
</dbReference>
<evidence type="ECO:0000256" key="5">
    <source>
        <dbReference type="ARBA" id="ARBA00023134"/>
    </source>
</evidence>
<proteinExistence type="inferred from homology"/>
<evidence type="ECO:0000259" key="7">
    <source>
        <dbReference type="PROSITE" id="PS51710"/>
    </source>
</evidence>
<dbReference type="Gene3D" id="2.70.210.12">
    <property type="entry name" value="GTP1/OBG domain"/>
    <property type="match status" value="1"/>
</dbReference>
<dbReference type="Proteomes" id="UP000054632">
    <property type="component" value="Unassembled WGS sequence"/>
</dbReference>
<keyword evidence="4" id="KW-0547">Nucleotide-binding</keyword>
<dbReference type="SUPFAM" id="SSF52540">
    <property type="entry name" value="P-loop containing nucleoside triphosphate hydrolases"/>
    <property type="match status" value="1"/>
</dbReference>
<evidence type="ECO:0000313" key="11">
    <source>
        <dbReference type="Proteomes" id="UP000054632"/>
    </source>
</evidence>
<dbReference type="InterPro" id="IPR036726">
    <property type="entry name" value="GTP1_OBG_dom_sf"/>
</dbReference>
<comment type="subcellular location">
    <subcellularLocation>
        <location evidence="1">Nucleus</location>
        <location evidence="1">Nucleolus</location>
    </subcellularLocation>
</comment>
<dbReference type="EMBL" id="JYDV01000013">
    <property type="protein sequence ID" value="KRZ42728.1"/>
    <property type="molecule type" value="Genomic_DNA"/>
</dbReference>
<dbReference type="InterPro" id="IPR006169">
    <property type="entry name" value="GTP1_OBG_dom"/>
</dbReference>
<dbReference type="GO" id="GO:0000287">
    <property type="term" value="F:magnesium ion binding"/>
    <property type="evidence" value="ECO:0007669"/>
    <property type="project" value="InterPro"/>
</dbReference>
<keyword evidence="3" id="KW-0690">Ribosome biogenesis</keyword>
<dbReference type="InterPro" id="IPR027417">
    <property type="entry name" value="P-loop_NTPase"/>
</dbReference>
<organism evidence="9 11">
    <name type="scientific">Trichinella pseudospiralis</name>
    <name type="common">Parasitic roundworm</name>
    <dbReference type="NCBI Taxonomy" id="6337"/>
    <lineage>
        <taxon>Eukaryota</taxon>
        <taxon>Metazoa</taxon>
        <taxon>Ecdysozoa</taxon>
        <taxon>Nematoda</taxon>
        <taxon>Enoplea</taxon>
        <taxon>Dorylaimia</taxon>
        <taxon>Trichinellida</taxon>
        <taxon>Trichinellidae</taxon>
        <taxon>Trichinella</taxon>
    </lineage>
</organism>
<keyword evidence="6" id="KW-0539">Nucleus</keyword>
<evidence type="ECO:0000256" key="2">
    <source>
        <dbReference type="ARBA" id="ARBA00007699"/>
    </source>
</evidence>
<evidence type="ECO:0000313" key="10">
    <source>
        <dbReference type="EMBL" id="KRZ42728.1"/>
    </source>
</evidence>
<dbReference type="GO" id="GO:0042254">
    <property type="term" value="P:ribosome biogenesis"/>
    <property type="evidence" value="ECO:0007669"/>
    <property type="project" value="UniProtKB-UniRule"/>
</dbReference>
<dbReference type="PRINTS" id="PR00326">
    <property type="entry name" value="GTP1OBG"/>
</dbReference>
<dbReference type="PROSITE" id="PS51710">
    <property type="entry name" value="G_OBG"/>
    <property type="match status" value="1"/>
</dbReference>
<dbReference type="InterPro" id="IPR014100">
    <property type="entry name" value="GTP-bd_Obg/CgtA"/>
</dbReference>
<keyword evidence="5" id="KW-0342">GTP-binding</keyword>
<feature type="domain" description="Obg" evidence="8">
    <location>
        <begin position="19"/>
        <end position="154"/>
    </location>
</feature>
<dbReference type="PANTHER" id="PTHR11702">
    <property type="entry name" value="DEVELOPMENTALLY REGULATED GTP-BINDING PROTEIN-RELATED"/>
    <property type="match status" value="1"/>
</dbReference>
<dbReference type="GO" id="GO:0003924">
    <property type="term" value="F:GTPase activity"/>
    <property type="evidence" value="ECO:0007669"/>
    <property type="project" value="InterPro"/>
</dbReference>
<evidence type="ECO:0000313" key="12">
    <source>
        <dbReference type="Proteomes" id="UP000054826"/>
    </source>
</evidence>
<dbReference type="InterPro" id="IPR006073">
    <property type="entry name" value="GTP-bd"/>
</dbReference>
<dbReference type="Pfam" id="PF01018">
    <property type="entry name" value="GTP1_OBG"/>
    <property type="match status" value="1"/>
</dbReference>
<evidence type="ECO:0000259" key="8">
    <source>
        <dbReference type="PROSITE" id="PS51883"/>
    </source>
</evidence>
<accession>A0A0V1F209</accession>
<dbReference type="Proteomes" id="UP000054826">
    <property type="component" value="Unassembled WGS sequence"/>
</dbReference>
<evidence type="ECO:0000256" key="4">
    <source>
        <dbReference type="ARBA" id="ARBA00022741"/>
    </source>
</evidence>
<dbReference type="CDD" id="cd01898">
    <property type="entry name" value="Obg"/>
    <property type="match status" value="1"/>
</dbReference>
<dbReference type="InterPro" id="IPR031167">
    <property type="entry name" value="G_OBG"/>
</dbReference>
<dbReference type="PIRSF" id="PIRSF002401">
    <property type="entry name" value="GTP_bd_Obg/CgtA"/>
    <property type="match status" value="1"/>
</dbReference>
<dbReference type="GO" id="GO:0005739">
    <property type="term" value="C:mitochondrion"/>
    <property type="evidence" value="ECO:0007669"/>
    <property type="project" value="TreeGrafter"/>
</dbReference>
<dbReference type="AlphaFoldDB" id="A0A0V1F209"/>
<dbReference type="Gene3D" id="3.40.50.300">
    <property type="entry name" value="P-loop containing nucleotide triphosphate hydrolases"/>
    <property type="match status" value="1"/>
</dbReference>
<gene>
    <name evidence="9" type="primary">gtpbp10</name>
    <name evidence="9" type="ORF">T4A_3422</name>
    <name evidence="10" type="ORF">T4C_7286</name>
</gene>
<dbReference type="Pfam" id="PF01926">
    <property type="entry name" value="MMR_HSR1"/>
    <property type="match status" value="1"/>
</dbReference>
<dbReference type="GO" id="GO:0005730">
    <property type="term" value="C:nucleolus"/>
    <property type="evidence" value="ECO:0007669"/>
    <property type="project" value="UniProtKB-SubCell"/>
</dbReference>
<dbReference type="EMBL" id="JYDR01000001">
    <property type="protein sequence ID" value="KRY80068.1"/>
    <property type="molecule type" value="Genomic_DNA"/>
</dbReference>
<dbReference type="InterPro" id="IPR045086">
    <property type="entry name" value="OBG_GTPase"/>
</dbReference>
<dbReference type="SUPFAM" id="SSF82051">
    <property type="entry name" value="Obg GTP-binding protein N-terminal domain"/>
    <property type="match status" value="1"/>
</dbReference>
<evidence type="ECO:0000256" key="1">
    <source>
        <dbReference type="ARBA" id="ARBA00004604"/>
    </source>
</evidence>
<feature type="domain" description="OBG-type G" evidence="7">
    <location>
        <begin position="155"/>
        <end position="355"/>
    </location>
</feature>
<dbReference type="GO" id="GO:0005525">
    <property type="term" value="F:GTP binding"/>
    <property type="evidence" value="ECO:0007669"/>
    <property type="project" value="UniProtKB-KW"/>
</dbReference>
<name>A0A0V1F209_TRIPS</name>
<evidence type="ECO:0000313" key="9">
    <source>
        <dbReference type="EMBL" id="KRY80068.1"/>
    </source>
</evidence>
<comment type="caution">
    <text evidence="9">The sequence shown here is derived from an EMBL/GenBank/DDBJ whole genome shotgun (WGS) entry which is preliminary data.</text>
</comment>
<evidence type="ECO:0000256" key="3">
    <source>
        <dbReference type="ARBA" id="ARBA00022517"/>
    </source>
</evidence>
<evidence type="ECO:0000256" key="6">
    <source>
        <dbReference type="ARBA" id="ARBA00023242"/>
    </source>
</evidence>
<comment type="similarity">
    <text evidence="2">Belongs to the TRAFAC class OBG-HflX-like GTPase superfamily. OBG GTPase family.</text>
</comment>
<sequence length="384" mass="42310">MVFLFSRVLSPVKLKGGGTLLRDHLRIYVRGGSGGKGLEKYGAIGGDGGDVYLEVNKSATLHALAQNNPSKRFIAGKGSDSGKFRIFGEKGQDLVIPVPKGISVTADDGKLLGNLHHHGDRMLVALGGEGGSTKSFYAGLKGEPHIIRLDLKLIADIGLVGKTLYRFPNAGKSTLLKALSRAKPRIANYPFTTVRPQLGMMEYEDGRQISVADLPGLIEGSYMNVGMGHKFLKHVERTYLLLFVIDIEGFQLNAASPFRSALETYLLLNKEIELYNPQLVDKPSVICLNKMDVKGAAKTSAKFLSDLEHISEVKKRLPEDSIPKNICKPIDVIKISAKLKQNTDTLKTVLRSAIDEIDDRRRERISMESLEKESQLLESDDYIY</sequence>
<dbReference type="PANTHER" id="PTHR11702:SF43">
    <property type="entry name" value="GTP-BINDING PROTEIN 10"/>
    <property type="match status" value="1"/>
</dbReference>
<protein>
    <submittedName>
        <fullName evidence="9">GTP-binding protein 10</fullName>
    </submittedName>
</protein>